<evidence type="ECO:0000313" key="6">
    <source>
        <dbReference type="Proteomes" id="UP001174909"/>
    </source>
</evidence>
<dbReference type="Pfam" id="PF01975">
    <property type="entry name" value="SurE"/>
    <property type="match status" value="1"/>
</dbReference>
<keyword evidence="3" id="KW-0378">Hydrolase</keyword>
<gene>
    <name evidence="5" type="ORF">GBAR_LOCUS8651</name>
</gene>
<evidence type="ECO:0000256" key="3">
    <source>
        <dbReference type="ARBA" id="ARBA00022801"/>
    </source>
</evidence>
<protein>
    <submittedName>
        <fullName evidence="5">5'-nucleotidase alr3139</fullName>
    </submittedName>
</protein>
<accession>A0AA35RMX5</accession>
<name>A0AA35RMX5_GEOBA</name>
<dbReference type="Gene3D" id="3.40.1210.10">
    <property type="entry name" value="Survival protein SurE-like phosphatase/nucleotidase"/>
    <property type="match status" value="1"/>
</dbReference>
<keyword evidence="6" id="KW-1185">Reference proteome</keyword>
<evidence type="ECO:0000259" key="4">
    <source>
        <dbReference type="Pfam" id="PF01975"/>
    </source>
</evidence>
<dbReference type="NCBIfam" id="TIGR00087">
    <property type="entry name" value="surE"/>
    <property type="match status" value="1"/>
</dbReference>
<evidence type="ECO:0000256" key="2">
    <source>
        <dbReference type="ARBA" id="ARBA00022723"/>
    </source>
</evidence>
<dbReference type="PANTHER" id="PTHR30457">
    <property type="entry name" value="5'-NUCLEOTIDASE SURE"/>
    <property type="match status" value="1"/>
</dbReference>
<dbReference type="InterPro" id="IPR030048">
    <property type="entry name" value="SurE"/>
</dbReference>
<dbReference type="AlphaFoldDB" id="A0AA35RMX5"/>
<evidence type="ECO:0000313" key="5">
    <source>
        <dbReference type="EMBL" id="CAI8013698.1"/>
    </source>
</evidence>
<proteinExistence type="inferred from homology"/>
<keyword evidence="2" id="KW-0479">Metal-binding</keyword>
<dbReference type="Proteomes" id="UP001174909">
    <property type="component" value="Unassembled WGS sequence"/>
</dbReference>
<dbReference type="GO" id="GO:0008252">
    <property type="term" value="F:nucleotidase activity"/>
    <property type="evidence" value="ECO:0007669"/>
    <property type="project" value="InterPro"/>
</dbReference>
<sequence length="256" mass="27010">VKLLLTNDDGIDAPGLEVLERAVREWGEVVVVAPAEGQSGVGHQVTTDRPIAVECIGTGRYSVQGTPADCVRVGLTEIAPDASWVLAGVNRGANLGADIYISGTVAAAREAALLGCRALAISQYIVKARPLDWEIVYRRAVPLLRRLLTRESAQGEFWNVNLPHPATDADVGVVACALDTRPLGVAYRKEAGAFVYQGDYHKRPRQPGRDVDVCLGGRVAVTKLVLDIAGPAVNPGSCELDEAGTGFPAAGPVKVL</sequence>
<dbReference type="EMBL" id="CASHTH010001286">
    <property type="protein sequence ID" value="CAI8013698.1"/>
    <property type="molecule type" value="Genomic_DNA"/>
</dbReference>
<dbReference type="SUPFAM" id="SSF64167">
    <property type="entry name" value="SurE-like"/>
    <property type="match status" value="1"/>
</dbReference>
<comment type="caution">
    <text evidence="5">The sequence shown here is derived from an EMBL/GenBank/DDBJ whole genome shotgun (WGS) entry which is preliminary data.</text>
</comment>
<evidence type="ECO:0000256" key="1">
    <source>
        <dbReference type="ARBA" id="ARBA00011062"/>
    </source>
</evidence>
<feature type="non-terminal residue" evidence="5">
    <location>
        <position position="1"/>
    </location>
</feature>
<dbReference type="PANTHER" id="PTHR30457:SF0">
    <property type="entry name" value="PHOSPHATASE, PUTATIVE (AFU_ORTHOLOGUE AFUA_4G01070)-RELATED"/>
    <property type="match status" value="1"/>
</dbReference>
<dbReference type="NCBIfam" id="NF001493">
    <property type="entry name" value="PRK00346.2-3"/>
    <property type="match status" value="1"/>
</dbReference>
<dbReference type="InterPro" id="IPR036523">
    <property type="entry name" value="SurE-like_sf"/>
</dbReference>
<reference evidence="5" key="1">
    <citation type="submission" date="2023-03" db="EMBL/GenBank/DDBJ databases">
        <authorList>
            <person name="Steffen K."/>
            <person name="Cardenas P."/>
        </authorList>
    </citation>
    <scope>NUCLEOTIDE SEQUENCE</scope>
</reference>
<dbReference type="InterPro" id="IPR002828">
    <property type="entry name" value="SurE-like_Pase/nucleotidase"/>
</dbReference>
<feature type="domain" description="Survival protein SurE-like phosphatase/nucleotidase" evidence="4">
    <location>
        <begin position="4"/>
        <end position="176"/>
    </location>
</feature>
<organism evidence="5 6">
    <name type="scientific">Geodia barretti</name>
    <name type="common">Barrett's horny sponge</name>
    <dbReference type="NCBI Taxonomy" id="519541"/>
    <lineage>
        <taxon>Eukaryota</taxon>
        <taxon>Metazoa</taxon>
        <taxon>Porifera</taxon>
        <taxon>Demospongiae</taxon>
        <taxon>Heteroscleromorpha</taxon>
        <taxon>Tetractinellida</taxon>
        <taxon>Astrophorina</taxon>
        <taxon>Geodiidae</taxon>
        <taxon>Geodia</taxon>
    </lineage>
</organism>
<dbReference type="HAMAP" id="MF_00060">
    <property type="entry name" value="SurE"/>
    <property type="match status" value="1"/>
</dbReference>
<comment type="similarity">
    <text evidence="1">Belongs to the SurE nucleotidase family.</text>
</comment>
<dbReference type="GO" id="GO:0046872">
    <property type="term" value="F:metal ion binding"/>
    <property type="evidence" value="ECO:0007669"/>
    <property type="project" value="UniProtKB-KW"/>
</dbReference>